<feature type="domain" description="Helicase ATP-binding" evidence="4">
    <location>
        <begin position="142"/>
        <end position="294"/>
    </location>
</feature>
<evidence type="ECO:0000313" key="7">
    <source>
        <dbReference type="Proteomes" id="UP001322664"/>
    </source>
</evidence>
<evidence type="ECO:0000256" key="2">
    <source>
        <dbReference type="ARBA" id="ARBA00022840"/>
    </source>
</evidence>
<dbReference type="RefSeq" id="WP_319837168.1">
    <property type="nucleotide sequence ID" value="NZ_CP137624.1"/>
</dbReference>
<sequence length="469" mass="53873">MKRTKKAHYKGFLLNFQIANFMEGRIMRHEDLPYSPDLIDNYIKRGLFIKHEAISMTKKLLKNHYRCNRCLNTEQAKFIHYHCAKCERICTYCRHCITMGRVASCTQLFTWNGSHKRNIKKHQLHWTSTLTELQAKASEQLIESVAQKRSHLLHAVCGSGKTEILFLPIYEALQQNLRVCIATPRTDVVLELAPRLRKVLPSTTIHELYGDAPAQQGYAQLIIATTHQLYRFHEAFDVMLVDEADAFPYTFDQSLQKAVLKAKKADAPIVYVTATPSPQLLKQRQGYSFIPKRYHNHPLPVPRLQTLFRYRQQIQKGKLPKKLQQWVERCITRKQPFLIFFPTINMIEQALPLFCENILGVHAEDPLRKEKVLQLRNGEIHGLLTTTILERGITIANLQVAVVGAESAIFTASALIQIAGRVGRSREYPTSDIVFFHHGISLEMDEAKSEIERLNEVAYGQGSTQLLTM</sequence>
<dbReference type="Pfam" id="PF04851">
    <property type="entry name" value="ResIII"/>
    <property type="match status" value="1"/>
</dbReference>
<dbReference type="PROSITE" id="PS51194">
    <property type="entry name" value="HELICASE_CTER"/>
    <property type="match status" value="1"/>
</dbReference>
<proteinExistence type="predicted"/>
<dbReference type="Pfam" id="PF00271">
    <property type="entry name" value="Helicase_C"/>
    <property type="match status" value="1"/>
</dbReference>
<evidence type="ECO:0000259" key="4">
    <source>
        <dbReference type="PROSITE" id="PS51192"/>
    </source>
</evidence>
<dbReference type="PANTHER" id="PTHR30580">
    <property type="entry name" value="PRIMOSOMAL PROTEIN N"/>
    <property type="match status" value="1"/>
</dbReference>
<dbReference type="GO" id="GO:0004386">
    <property type="term" value="F:helicase activity"/>
    <property type="evidence" value="ECO:0007669"/>
    <property type="project" value="UniProtKB-KW"/>
</dbReference>
<evidence type="ECO:0000256" key="3">
    <source>
        <dbReference type="ARBA" id="ARBA00023125"/>
    </source>
</evidence>
<dbReference type="SMART" id="SM00487">
    <property type="entry name" value="DEXDc"/>
    <property type="match status" value="1"/>
</dbReference>
<dbReference type="EMBL" id="CP137624">
    <property type="protein sequence ID" value="WPK12421.1"/>
    <property type="molecule type" value="Genomic_DNA"/>
</dbReference>
<gene>
    <name evidence="6" type="ORF">R6U77_01645</name>
</gene>
<dbReference type="InterPro" id="IPR006935">
    <property type="entry name" value="Helicase/UvrB_N"/>
</dbReference>
<evidence type="ECO:0000256" key="1">
    <source>
        <dbReference type="ARBA" id="ARBA00022741"/>
    </source>
</evidence>
<keyword evidence="2" id="KW-0067">ATP-binding</keyword>
<evidence type="ECO:0000313" key="6">
    <source>
        <dbReference type="EMBL" id="WPK12421.1"/>
    </source>
</evidence>
<dbReference type="Proteomes" id="UP001322664">
    <property type="component" value="Chromosome"/>
</dbReference>
<keyword evidence="3" id="KW-0238">DNA-binding</keyword>
<keyword evidence="1" id="KW-0547">Nucleotide-binding</keyword>
<protein>
    <submittedName>
        <fullName evidence="6">DEAD/DEAH box helicase family protein</fullName>
    </submittedName>
</protein>
<dbReference type="PANTHER" id="PTHR30580:SF1">
    <property type="entry name" value="COMF OPERON PROTEIN 1"/>
    <property type="match status" value="1"/>
</dbReference>
<dbReference type="InterPro" id="IPR001650">
    <property type="entry name" value="Helicase_C-like"/>
</dbReference>
<reference evidence="6 7" key="1">
    <citation type="submission" date="2023-09" db="EMBL/GenBank/DDBJ databases">
        <authorList>
            <person name="Page C.A."/>
            <person name="Perez-Diaz I.M."/>
        </authorList>
    </citation>
    <scope>NUCLEOTIDE SEQUENCE [LARGE SCALE GENOMIC DNA]</scope>
    <source>
        <strain evidence="6 7">Ll15</strain>
    </source>
</reference>
<dbReference type="PROSITE" id="PS51192">
    <property type="entry name" value="HELICASE_ATP_BIND_1"/>
    <property type="match status" value="1"/>
</dbReference>
<dbReference type="Gene3D" id="3.40.50.300">
    <property type="entry name" value="P-loop containing nucleotide triphosphate hydrolases"/>
    <property type="match status" value="2"/>
</dbReference>
<keyword evidence="7" id="KW-1185">Reference proteome</keyword>
<dbReference type="SMART" id="SM00490">
    <property type="entry name" value="HELICc"/>
    <property type="match status" value="1"/>
</dbReference>
<organism evidence="6 7">
    <name type="scientific">Lysinibacillus louembei</name>
    <dbReference type="NCBI Taxonomy" id="1470088"/>
    <lineage>
        <taxon>Bacteria</taxon>
        <taxon>Bacillati</taxon>
        <taxon>Bacillota</taxon>
        <taxon>Bacilli</taxon>
        <taxon>Bacillales</taxon>
        <taxon>Bacillaceae</taxon>
        <taxon>Lysinibacillus</taxon>
    </lineage>
</organism>
<dbReference type="InterPro" id="IPR014001">
    <property type="entry name" value="Helicase_ATP-bd"/>
</dbReference>
<dbReference type="SUPFAM" id="SSF52540">
    <property type="entry name" value="P-loop containing nucleoside triphosphate hydrolases"/>
    <property type="match status" value="1"/>
</dbReference>
<evidence type="ECO:0000259" key="5">
    <source>
        <dbReference type="PROSITE" id="PS51194"/>
    </source>
</evidence>
<accession>A0ABZ0RYT2</accession>
<keyword evidence="6" id="KW-0347">Helicase</keyword>
<keyword evidence="6" id="KW-0378">Hydrolase</keyword>
<feature type="domain" description="Helicase C-terminal" evidence="5">
    <location>
        <begin position="322"/>
        <end position="469"/>
    </location>
</feature>
<dbReference type="InterPro" id="IPR027417">
    <property type="entry name" value="P-loop_NTPase"/>
</dbReference>
<name>A0ABZ0RYT2_9BACI</name>